<dbReference type="InterPro" id="IPR022637">
    <property type="entry name" value="DNA_polIII_beta_cen"/>
</dbReference>
<sequence>MKAFCDGGDLAEAVGRAIRAISTRSNNPILDNIRIEATEGTMVLTATDNELTVTTGIVADVSDGGVALVPGKLFSDFTRRLTGERIAMETAGSKLVLRYGDSESEFACAEPDDYPELTEVSTSGSISMTKNALRDLINKVAFSVRTDDVRPILKGVLFEIGESTVTAVALDGYRLAKCVKPLISATGEMKAVVPARCVNEIARLLDESDEEVRLYIGKGKVRADIGHTTITSVLYEGEFVAYRNIIRTSFDTQVTVAAQQLYDSLERALLLTRDDRSNPVRFDITERMLRITSASGRGNLDERLPVVTSGPDLTIAFNAKYFTELLRVCGADSVTIKLNSPADPCVVVPCGGEEEFLYLILPVRVA</sequence>
<keyword evidence="6 10" id="KW-0548">Nucleotidyltransferase</keyword>
<dbReference type="Pfam" id="PF02768">
    <property type="entry name" value="DNA_pol3_beta_3"/>
    <property type="match status" value="1"/>
</dbReference>
<dbReference type="GO" id="GO:0006271">
    <property type="term" value="P:DNA strand elongation involved in DNA replication"/>
    <property type="evidence" value="ECO:0007669"/>
    <property type="project" value="TreeGrafter"/>
</dbReference>
<organism evidence="14 15">
    <name type="scientific">Candidatus Protoclostridium stercorigallinarum</name>
    <dbReference type="NCBI Taxonomy" id="2838741"/>
    <lineage>
        <taxon>Bacteria</taxon>
        <taxon>Bacillati</taxon>
        <taxon>Bacillota</taxon>
        <taxon>Clostridia</taxon>
        <taxon>Candidatus Protoclostridium</taxon>
    </lineage>
</organism>
<evidence type="ECO:0000256" key="3">
    <source>
        <dbReference type="ARBA" id="ARBA00021035"/>
    </source>
</evidence>
<dbReference type="GO" id="GO:0009360">
    <property type="term" value="C:DNA polymerase III complex"/>
    <property type="evidence" value="ECO:0007669"/>
    <property type="project" value="InterPro"/>
</dbReference>
<dbReference type="GO" id="GO:0008408">
    <property type="term" value="F:3'-5' exonuclease activity"/>
    <property type="evidence" value="ECO:0007669"/>
    <property type="project" value="InterPro"/>
</dbReference>
<reference evidence="14" key="2">
    <citation type="submission" date="2021-04" db="EMBL/GenBank/DDBJ databases">
        <authorList>
            <person name="Gilroy R."/>
        </authorList>
    </citation>
    <scope>NUCLEOTIDE SEQUENCE</scope>
    <source>
        <strain evidence="14">12435</strain>
    </source>
</reference>
<comment type="subcellular location">
    <subcellularLocation>
        <location evidence="1 10">Cytoplasm</location>
    </subcellularLocation>
</comment>
<dbReference type="Pfam" id="PF02767">
    <property type="entry name" value="DNA_pol3_beta_2"/>
    <property type="match status" value="1"/>
</dbReference>
<comment type="similarity">
    <text evidence="2 10">Belongs to the beta sliding clamp family.</text>
</comment>
<feature type="domain" description="DNA polymerase III beta sliding clamp N-terminal" evidence="11">
    <location>
        <begin position="2"/>
        <end position="117"/>
    </location>
</feature>
<comment type="subunit">
    <text evidence="10">Forms a ring-shaped head-to-tail homodimer around DNA.</text>
</comment>
<evidence type="ECO:0000259" key="11">
    <source>
        <dbReference type="Pfam" id="PF00712"/>
    </source>
</evidence>
<dbReference type="SUPFAM" id="SSF55979">
    <property type="entry name" value="DNA clamp"/>
    <property type="match status" value="3"/>
</dbReference>
<dbReference type="GO" id="GO:0005737">
    <property type="term" value="C:cytoplasm"/>
    <property type="evidence" value="ECO:0007669"/>
    <property type="project" value="UniProtKB-SubCell"/>
</dbReference>
<reference evidence="14" key="1">
    <citation type="journal article" date="2021" name="PeerJ">
        <title>Extensive microbial diversity within the chicken gut microbiome revealed by metagenomics and culture.</title>
        <authorList>
            <person name="Gilroy R."/>
            <person name="Ravi A."/>
            <person name="Getino M."/>
            <person name="Pursley I."/>
            <person name="Horton D.L."/>
            <person name="Alikhan N.F."/>
            <person name="Baker D."/>
            <person name="Gharbi K."/>
            <person name="Hall N."/>
            <person name="Watson M."/>
            <person name="Adriaenssens E.M."/>
            <person name="Foster-Nyarko E."/>
            <person name="Jarju S."/>
            <person name="Secka A."/>
            <person name="Antonio M."/>
            <person name="Oren A."/>
            <person name="Chaudhuri R.R."/>
            <person name="La Ragione R."/>
            <person name="Hildebrand F."/>
            <person name="Pallen M.J."/>
        </authorList>
    </citation>
    <scope>NUCLEOTIDE SEQUENCE</scope>
    <source>
        <strain evidence="14">12435</strain>
    </source>
</reference>
<keyword evidence="7 10" id="KW-0235">DNA replication</keyword>
<evidence type="ECO:0000256" key="1">
    <source>
        <dbReference type="ARBA" id="ARBA00004496"/>
    </source>
</evidence>
<evidence type="ECO:0000256" key="9">
    <source>
        <dbReference type="ARBA" id="ARBA00023125"/>
    </source>
</evidence>
<dbReference type="EMBL" id="DXHS01000108">
    <property type="protein sequence ID" value="HIW02984.1"/>
    <property type="molecule type" value="Genomic_DNA"/>
</dbReference>
<dbReference type="InterPro" id="IPR022635">
    <property type="entry name" value="DNA_polIII_beta_C"/>
</dbReference>
<gene>
    <name evidence="14" type="primary">dnaN</name>
    <name evidence="14" type="ORF">H9892_06560</name>
</gene>
<dbReference type="SMART" id="SM00480">
    <property type="entry name" value="POL3Bc"/>
    <property type="match status" value="1"/>
</dbReference>
<proteinExistence type="inferred from homology"/>
<dbReference type="InterPro" id="IPR001001">
    <property type="entry name" value="DNA_polIII_beta"/>
</dbReference>
<evidence type="ECO:0000256" key="5">
    <source>
        <dbReference type="ARBA" id="ARBA00022679"/>
    </source>
</evidence>
<evidence type="ECO:0000256" key="2">
    <source>
        <dbReference type="ARBA" id="ARBA00010752"/>
    </source>
</evidence>
<evidence type="ECO:0000259" key="13">
    <source>
        <dbReference type="Pfam" id="PF02768"/>
    </source>
</evidence>
<dbReference type="CDD" id="cd00140">
    <property type="entry name" value="beta_clamp"/>
    <property type="match status" value="1"/>
</dbReference>
<accession>A0A9D1Q282</accession>
<evidence type="ECO:0000313" key="14">
    <source>
        <dbReference type="EMBL" id="HIW02984.1"/>
    </source>
</evidence>
<dbReference type="Gene3D" id="3.10.150.10">
    <property type="entry name" value="DNA Polymerase III, subunit A, domain 2"/>
    <property type="match status" value="1"/>
</dbReference>
<evidence type="ECO:0000259" key="12">
    <source>
        <dbReference type="Pfam" id="PF02767"/>
    </source>
</evidence>
<dbReference type="InterPro" id="IPR046938">
    <property type="entry name" value="DNA_clamp_sf"/>
</dbReference>
<keyword evidence="9" id="KW-0238">DNA-binding</keyword>
<name>A0A9D1Q282_9FIRM</name>
<dbReference type="GO" id="GO:0003677">
    <property type="term" value="F:DNA binding"/>
    <property type="evidence" value="ECO:0007669"/>
    <property type="project" value="UniProtKB-UniRule"/>
</dbReference>
<evidence type="ECO:0000256" key="4">
    <source>
        <dbReference type="ARBA" id="ARBA00022490"/>
    </source>
</evidence>
<comment type="caution">
    <text evidence="14">The sequence shown here is derived from an EMBL/GenBank/DDBJ whole genome shotgun (WGS) entry which is preliminary data.</text>
</comment>
<evidence type="ECO:0000256" key="7">
    <source>
        <dbReference type="ARBA" id="ARBA00022705"/>
    </source>
</evidence>
<dbReference type="Pfam" id="PF00712">
    <property type="entry name" value="DNA_pol3_beta"/>
    <property type="match status" value="1"/>
</dbReference>
<evidence type="ECO:0000256" key="8">
    <source>
        <dbReference type="ARBA" id="ARBA00022932"/>
    </source>
</evidence>
<dbReference type="PANTHER" id="PTHR30478">
    <property type="entry name" value="DNA POLYMERASE III SUBUNIT BETA"/>
    <property type="match status" value="1"/>
</dbReference>
<dbReference type="InterPro" id="IPR022634">
    <property type="entry name" value="DNA_polIII_beta_N"/>
</dbReference>
<dbReference type="Proteomes" id="UP000823990">
    <property type="component" value="Unassembled WGS sequence"/>
</dbReference>
<comment type="function">
    <text evidence="10">Confers DNA tethering and processivity to DNA polymerases and other proteins. Acts as a clamp, forming a ring around DNA (a reaction catalyzed by the clamp-loading complex) which diffuses in an ATP-independent manner freely and bidirectionally along dsDNA. Initially characterized for its ability to contact the catalytic subunit of DNA polymerase III (Pol III), a complex, multichain enzyme responsible for most of the replicative synthesis in bacteria; Pol III exhibits 3'-5' exonuclease proofreading activity. The beta chain is required for initiation of replication as well as for processivity of DNA replication.</text>
</comment>
<evidence type="ECO:0000313" key="15">
    <source>
        <dbReference type="Proteomes" id="UP000823990"/>
    </source>
</evidence>
<evidence type="ECO:0000256" key="10">
    <source>
        <dbReference type="PIRNR" id="PIRNR000804"/>
    </source>
</evidence>
<dbReference type="Gene3D" id="3.70.10.10">
    <property type="match status" value="1"/>
</dbReference>
<keyword evidence="4 10" id="KW-0963">Cytoplasm</keyword>
<dbReference type="PIRSF" id="PIRSF000804">
    <property type="entry name" value="DNA_pol_III_b"/>
    <property type="match status" value="1"/>
</dbReference>
<keyword evidence="5 10" id="KW-0808">Transferase</keyword>
<feature type="domain" description="DNA polymerase III beta sliding clamp central" evidence="12">
    <location>
        <begin position="129"/>
        <end position="239"/>
    </location>
</feature>
<protein>
    <recommendedName>
        <fullName evidence="3 10">Beta sliding clamp</fullName>
    </recommendedName>
</protein>
<feature type="domain" description="DNA polymerase III beta sliding clamp C-terminal" evidence="13">
    <location>
        <begin position="244"/>
        <end position="364"/>
    </location>
</feature>
<dbReference type="PANTHER" id="PTHR30478:SF0">
    <property type="entry name" value="BETA SLIDING CLAMP"/>
    <property type="match status" value="1"/>
</dbReference>
<dbReference type="NCBIfam" id="TIGR00663">
    <property type="entry name" value="dnan"/>
    <property type="match status" value="1"/>
</dbReference>
<dbReference type="GO" id="GO:0003887">
    <property type="term" value="F:DNA-directed DNA polymerase activity"/>
    <property type="evidence" value="ECO:0007669"/>
    <property type="project" value="UniProtKB-UniRule"/>
</dbReference>
<keyword evidence="8 10" id="KW-0239">DNA-directed DNA polymerase</keyword>
<dbReference type="AlphaFoldDB" id="A0A9D1Q282"/>
<evidence type="ECO:0000256" key="6">
    <source>
        <dbReference type="ARBA" id="ARBA00022695"/>
    </source>
</evidence>